<feature type="DNA-binding region" description="H-T-H motif" evidence="4">
    <location>
        <begin position="36"/>
        <end position="55"/>
    </location>
</feature>
<keyword evidence="7" id="KW-1185">Reference proteome</keyword>
<dbReference type="InterPro" id="IPR050109">
    <property type="entry name" value="HTH-type_TetR-like_transc_reg"/>
</dbReference>
<evidence type="ECO:0000256" key="1">
    <source>
        <dbReference type="ARBA" id="ARBA00023015"/>
    </source>
</evidence>
<evidence type="ECO:0000313" key="7">
    <source>
        <dbReference type="Proteomes" id="UP000239494"/>
    </source>
</evidence>
<evidence type="ECO:0000256" key="4">
    <source>
        <dbReference type="PROSITE-ProRule" id="PRU00335"/>
    </source>
</evidence>
<evidence type="ECO:0000256" key="2">
    <source>
        <dbReference type="ARBA" id="ARBA00023125"/>
    </source>
</evidence>
<dbReference type="EMBL" id="PVTF01000005">
    <property type="protein sequence ID" value="PRY41741.1"/>
    <property type="molecule type" value="Genomic_DNA"/>
</dbReference>
<evidence type="ECO:0000313" key="6">
    <source>
        <dbReference type="EMBL" id="PRY41741.1"/>
    </source>
</evidence>
<dbReference type="Pfam" id="PF00440">
    <property type="entry name" value="TetR_N"/>
    <property type="match status" value="1"/>
</dbReference>
<evidence type="ECO:0000259" key="5">
    <source>
        <dbReference type="PROSITE" id="PS50977"/>
    </source>
</evidence>
<dbReference type="GO" id="GO:0003700">
    <property type="term" value="F:DNA-binding transcription factor activity"/>
    <property type="evidence" value="ECO:0007669"/>
    <property type="project" value="TreeGrafter"/>
</dbReference>
<dbReference type="PANTHER" id="PTHR30055">
    <property type="entry name" value="HTH-TYPE TRANSCRIPTIONAL REGULATOR RUTR"/>
    <property type="match status" value="1"/>
</dbReference>
<dbReference type="InterPro" id="IPR001647">
    <property type="entry name" value="HTH_TetR"/>
</dbReference>
<dbReference type="PANTHER" id="PTHR30055:SF238">
    <property type="entry name" value="MYCOFACTOCIN BIOSYNTHESIS TRANSCRIPTIONAL REGULATOR MFTR-RELATED"/>
    <property type="match status" value="1"/>
</dbReference>
<dbReference type="OrthoDB" id="4746440at2"/>
<sequence length="202" mass="22019">MPPPQGRRASNEARKRRAARRAAVELSEEHGFGAVLMPAIAERAGVSERTLFRMFGTKAGIFWHDPFLERVATRLDEDTAREDPLRAVLEAVEATARAMDHEDRDLERRRRALVVAEPELLGVGARSVMVSGRELTERMTPPDADDAERLRLTLFAAFAAAALGAVPVDPDEPEEQWVAALSAAVRVAAFGPLSEPGATSGR</sequence>
<dbReference type="Proteomes" id="UP000239494">
    <property type="component" value="Unassembled WGS sequence"/>
</dbReference>
<protein>
    <submittedName>
        <fullName evidence="6">TetR family transcriptional regulator</fullName>
    </submittedName>
</protein>
<dbReference type="AlphaFoldDB" id="A0A2T0T7W1"/>
<proteinExistence type="predicted"/>
<gene>
    <name evidence="6" type="ORF">CLV43_105500</name>
</gene>
<dbReference type="GO" id="GO:0000976">
    <property type="term" value="F:transcription cis-regulatory region binding"/>
    <property type="evidence" value="ECO:0007669"/>
    <property type="project" value="TreeGrafter"/>
</dbReference>
<keyword evidence="3" id="KW-0804">Transcription</keyword>
<dbReference type="InterPro" id="IPR009057">
    <property type="entry name" value="Homeodomain-like_sf"/>
</dbReference>
<keyword evidence="1" id="KW-0805">Transcription regulation</keyword>
<evidence type="ECO:0000256" key="3">
    <source>
        <dbReference type="ARBA" id="ARBA00023163"/>
    </source>
</evidence>
<accession>A0A2T0T7W1</accession>
<feature type="domain" description="HTH tetR-type" evidence="5">
    <location>
        <begin position="13"/>
        <end position="73"/>
    </location>
</feature>
<dbReference type="Gene3D" id="1.10.357.10">
    <property type="entry name" value="Tetracycline Repressor, domain 2"/>
    <property type="match status" value="1"/>
</dbReference>
<reference evidence="6 7" key="1">
    <citation type="submission" date="2018-03" db="EMBL/GenBank/DDBJ databases">
        <title>Genomic Encyclopedia of Archaeal and Bacterial Type Strains, Phase II (KMG-II): from individual species to whole genera.</title>
        <authorList>
            <person name="Goeker M."/>
        </authorList>
    </citation>
    <scope>NUCLEOTIDE SEQUENCE [LARGE SCALE GENOMIC DNA]</scope>
    <source>
        <strain evidence="6 7">DSM 44720</strain>
    </source>
</reference>
<dbReference type="SUPFAM" id="SSF46689">
    <property type="entry name" value="Homeodomain-like"/>
    <property type="match status" value="1"/>
</dbReference>
<name>A0A2T0T7W1_9PSEU</name>
<dbReference type="PRINTS" id="PR00455">
    <property type="entry name" value="HTHTETR"/>
</dbReference>
<organism evidence="6 7">
    <name type="scientific">Umezawaea tangerina</name>
    <dbReference type="NCBI Taxonomy" id="84725"/>
    <lineage>
        <taxon>Bacteria</taxon>
        <taxon>Bacillati</taxon>
        <taxon>Actinomycetota</taxon>
        <taxon>Actinomycetes</taxon>
        <taxon>Pseudonocardiales</taxon>
        <taxon>Pseudonocardiaceae</taxon>
        <taxon>Umezawaea</taxon>
    </lineage>
</organism>
<keyword evidence="2 4" id="KW-0238">DNA-binding</keyword>
<dbReference type="RefSeq" id="WP_106188725.1">
    <property type="nucleotide sequence ID" value="NZ_PVTF01000005.1"/>
</dbReference>
<dbReference type="PROSITE" id="PS50977">
    <property type="entry name" value="HTH_TETR_2"/>
    <property type="match status" value="1"/>
</dbReference>
<comment type="caution">
    <text evidence="6">The sequence shown here is derived from an EMBL/GenBank/DDBJ whole genome shotgun (WGS) entry which is preliminary data.</text>
</comment>